<feature type="compositionally biased region" description="Acidic residues" evidence="4">
    <location>
        <begin position="83"/>
        <end position="92"/>
    </location>
</feature>
<dbReference type="PROSITE" id="PS50294">
    <property type="entry name" value="WD_REPEATS_REGION"/>
    <property type="match status" value="1"/>
</dbReference>
<dbReference type="Proteomes" id="UP000695562">
    <property type="component" value="Unassembled WGS sequence"/>
</dbReference>
<dbReference type="InterPro" id="IPR036322">
    <property type="entry name" value="WD40_repeat_dom_sf"/>
</dbReference>
<proteinExistence type="inferred from homology"/>
<evidence type="ECO:0000256" key="2">
    <source>
        <dbReference type="ARBA" id="ARBA00022574"/>
    </source>
</evidence>
<sequence length="471" mass="52888">MFENKTNKNQQQIDNINNGLSDININVQKSIQQSEIIVVDSLFSICGNYLVACNNIGFINVWKLEESLHPPKKETSSSRYNDQDDDDDDDDLVFNMVADDRSKSSSSSSSSSNIFSHKTYKPHITFHAQDTYSPINKLHFFNDQVLLSSGDVDIKIWNWTLIKEILENFIAKYNEQQQQQPQSSIFPIPPSKTHKIVDVKQISLSIIDSPQIQGIRGHLSEKAEINGIDSFGSTLFFASGNNNAYSWDLNQMQNISVFKGHTDYLHEIKYNSAYHNLITTSEDSTVRIWDSKTAKCTNILNPFYKISFDCNGSNGDDNNNNTNTITPASTLKPPSASKQSSSNNNFNEWCGPMDLDETGSWLVVGGSCTSLWYLGRLNTMVSQLTNTESTYSVLFNKEKIITAGSEGAINYYGLDGRILMKVNSTSKILYTLAYNPHPRNQILVAGGASPFINTFINQENIAFSYCFTNNE</sequence>
<feature type="region of interest" description="Disordered" evidence="4">
    <location>
        <begin position="319"/>
        <end position="343"/>
    </location>
</feature>
<protein>
    <recommendedName>
        <fullName evidence="7">WD40 repeat-containing protein</fullName>
    </recommendedName>
</protein>
<evidence type="ECO:0000256" key="3">
    <source>
        <dbReference type="PROSITE-ProRule" id="PRU00221"/>
    </source>
</evidence>
<comment type="caution">
    <text evidence="5">The sequence shown here is derived from an EMBL/GenBank/DDBJ whole genome shotgun (WGS) entry which is preliminary data.</text>
</comment>
<dbReference type="Pfam" id="PF00400">
    <property type="entry name" value="WD40"/>
    <property type="match status" value="1"/>
</dbReference>
<keyword evidence="6" id="KW-1185">Reference proteome</keyword>
<feature type="region of interest" description="Disordered" evidence="4">
    <location>
        <begin position="71"/>
        <end position="92"/>
    </location>
</feature>
<evidence type="ECO:0000313" key="6">
    <source>
        <dbReference type="Proteomes" id="UP000695562"/>
    </source>
</evidence>
<accession>A0A8J4PMU3</accession>
<dbReference type="Gene3D" id="2.130.10.10">
    <property type="entry name" value="YVTN repeat-like/Quinoprotein amine dehydrogenase"/>
    <property type="match status" value="1"/>
</dbReference>
<dbReference type="OrthoDB" id="273067at2759"/>
<dbReference type="InterPro" id="IPR001680">
    <property type="entry name" value="WD40_rpt"/>
</dbReference>
<comment type="similarity">
    <text evidence="1">Belongs to the WD repeat THOC6 family.</text>
</comment>
<dbReference type="SUPFAM" id="SSF50978">
    <property type="entry name" value="WD40 repeat-like"/>
    <property type="match status" value="1"/>
</dbReference>
<organism evidence="5 6">
    <name type="scientific">Polysphondylium violaceum</name>
    <dbReference type="NCBI Taxonomy" id="133409"/>
    <lineage>
        <taxon>Eukaryota</taxon>
        <taxon>Amoebozoa</taxon>
        <taxon>Evosea</taxon>
        <taxon>Eumycetozoa</taxon>
        <taxon>Dictyostelia</taxon>
        <taxon>Dictyosteliales</taxon>
        <taxon>Dictyosteliaceae</taxon>
        <taxon>Polysphondylium</taxon>
    </lineage>
</organism>
<gene>
    <name evidence="5" type="ORF">CYY_008639</name>
</gene>
<dbReference type="PANTHER" id="PTHR44411">
    <property type="entry name" value="THO COMPLEX SUBUNIT 6 HOMOLOG"/>
    <property type="match status" value="1"/>
</dbReference>
<evidence type="ECO:0000313" key="5">
    <source>
        <dbReference type="EMBL" id="KAF2070043.1"/>
    </source>
</evidence>
<evidence type="ECO:0008006" key="7">
    <source>
        <dbReference type="Google" id="ProtNLM"/>
    </source>
</evidence>
<dbReference type="PROSITE" id="PS50082">
    <property type="entry name" value="WD_REPEATS_2"/>
    <property type="match status" value="1"/>
</dbReference>
<dbReference type="GO" id="GO:0000346">
    <property type="term" value="C:transcription export complex"/>
    <property type="evidence" value="ECO:0007669"/>
    <property type="project" value="TreeGrafter"/>
</dbReference>
<feature type="repeat" description="WD" evidence="3">
    <location>
        <begin position="258"/>
        <end position="299"/>
    </location>
</feature>
<dbReference type="SMART" id="SM00320">
    <property type="entry name" value="WD40"/>
    <property type="match status" value="4"/>
</dbReference>
<dbReference type="PANTHER" id="PTHR44411:SF1">
    <property type="entry name" value="THO COMPLEX SUBUNIT 6 HOMOLOG"/>
    <property type="match status" value="1"/>
</dbReference>
<dbReference type="EMBL" id="AJWJ01000552">
    <property type="protein sequence ID" value="KAF2070043.1"/>
    <property type="molecule type" value="Genomic_DNA"/>
</dbReference>
<dbReference type="GO" id="GO:0000347">
    <property type="term" value="C:THO complex"/>
    <property type="evidence" value="ECO:0007669"/>
    <property type="project" value="TreeGrafter"/>
</dbReference>
<keyword evidence="2 3" id="KW-0853">WD repeat</keyword>
<dbReference type="InterPro" id="IPR042626">
    <property type="entry name" value="THOC6"/>
</dbReference>
<dbReference type="InterPro" id="IPR015943">
    <property type="entry name" value="WD40/YVTN_repeat-like_dom_sf"/>
</dbReference>
<dbReference type="GO" id="GO:0006406">
    <property type="term" value="P:mRNA export from nucleus"/>
    <property type="evidence" value="ECO:0007669"/>
    <property type="project" value="TreeGrafter"/>
</dbReference>
<evidence type="ECO:0000256" key="1">
    <source>
        <dbReference type="ARBA" id="ARBA00009728"/>
    </source>
</evidence>
<reference evidence="5" key="1">
    <citation type="submission" date="2020-01" db="EMBL/GenBank/DDBJ databases">
        <title>Development of genomics and gene disruption for Polysphondylium violaceum indicates a role for the polyketide synthase stlB in stalk morphogenesis.</title>
        <authorList>
            <person name="Narita B."/>
            <person name="Kawabe Y."/>
            <person name="Kin K."/>
            <person name="Saito T."/>
            <person name="Gibbs R."/>
            <person name="Kuspa A."/>
            <person name="Muzny D."/>
            <person name="Queller D."/>
            <person name="Richards S."/>
            <person name="Strassman J."/>
            <person name="Sucgang R."/>
            <person name="Worley K."/>
            <person name="Schaap P."/>
        </authorList>
    </citation>
    <scope>NUCLEOTIDE SEQUENCE</scope>
    <source>
        <strain evidence="5">QSvi11</strain>
    </source>
</reference>
<dbReference type="AlphaFoldDB" id="A0A8J4PMU3"/>
<evidence type="ECO:0000256" key="4">
    <source>
        <dbReference type="SAM" id="MobiDB-lite"/>
    </source>
</evidence>
<name>A0A8J4PMU3_9MYCE</name>